<reference evidence="13 15" key="2">
    <citation type="submission" date="2023-09" db="EMBL/GenBank/DDBJ databases">
        <title>Complete-Gapless Cercospora beticola genome.</title>
        <authorList>
            <person name="Wyatt N.A."/>
            <person name="Spanner R.E."/>
            <person name="Bolton M.D."/>
        </authorList>
    </citation>
    <scope>NUCLEOTIDE SEQUENCE [LARGE SCALE GENOMIC DNA]</scope>
    <source>
        <strain evidence="13">Cb09-40</strain>
    </source>
</reference>
<feature type="transmembrane region" description="Helical" evidence="11">
    <location>
        <begin position="319"/>
        <end position="341"/>
    </location>
</feature>
<protein>
    <recommendedName>
        <fullName evidence="11">4-hydroxybenzoate polyprenyltransferase, mitochondrial</fullName>
        <shortName evidence="11">4-HB polyprenyltransferase</shortName>
        <ecNumber evidence="11">2.5.1.39</ecNumber>
    </recommendedName>
    <alternativeName>
        <fullName evidence="11">Para-hydroxybenzoate--polyprenyltransferase</fullName>
        <shortName evidence="11">PHB:PPT</shortName>
        <shortName evidence="11">PHB:polyprenyltransferase</shortName>
    </alternativeName>
</protein>
<dbReference type="Pfam" id="PF01040">
    <property type="entry name" value="UbiA"/>
    <property type="match status" value="1"/>
</dbReference>
<accession>A0A2G5HK40</accession>
<proteinExistence type="inferred from homology"/>
<evidence type="ECO:0000256" key="7">
    <source>
        <dbReference type="ARBA" id="ARBA00022989"/>
    </source>
</evidence>
<comment type="pathway">
    <text evidence="11">Cofactor biosynthesis; ubiquinone biosynthesis.</text>
</comment>
<evidence type="ECO:0000313" key="12">
    <source>
        <dbReference type="EMBL" id="PIA92875.1"/>
    </source>
</evidence>
<evidence type="ECO:0000313" key="15">
    <source>
        <dbReference type="Proteomes" id="UP001302367"/>
    </source>
</evidence>
<evidence type="ECO:0000256" key="2">
    <source>
        <dbReference type="ARBA" id="ARBA00004292"/>
    </source>
</evidence>
<dbReference type="Proteomes" id="UP000230605">
    <property type="component" value="Chromosome 4"/>
</dbReference>
<dbReference type="FunFam" id="1.20.120.1780:FF:000001">
    <property type="entry name" value="4-hydroxybenzoate octaprenyltransferase"/>
    <property type="match status" value="1"/>
</dbReference>
<feature type="transmembrane region" description="Helical" evidence="11">
    <location>
        <begin position="215"/>
        <end position="235"/>
    </location>
</feature>
<evidence type="ECO:0000256" key="9">
    <source>
        <dbReference type="ARBA" id="ARBA00052313"/>
    </source>
</evidence>
<sequence length="427" mass="46248">MATLRVSAVLCRATPSTRPALQLPSIGCRRWTATLTAGSRPSPLPPTRYSYGSTKTSNAFLYRTRLRLQRTASVPPISPTGSTPDIALQTYKPPTTGLLSYLPRSWVPYAELIRLDKPAGTYYLFLPCLFSTLMAAPLTNPVVPPTTVLYTTGLFFTGALIMRGAGCTVNDLWDRNLDPHVTRTRLRPIARGAITVRQAIPYLGVQLFAGLGLLLQFPLVCLFYGVPSLLLVATYPLAKRVTNYPQAVLGLTFSWGAMMGFPALGIDVLSDPTALTAAACLYGSCVAWTIVYDMIYAYQDIRDDAKAGIKSIALAQEKNAKLFLSAVSAVQVGLLAGAGIAIGAGPVYFLGTVAGTAATSAYMIRKVDLNDVKDAAYWFFKGAWKWTGGIITLGLTGEYLCHYYELYDRSERKKVEAAPLAFAPPRA</sequence>
<dbReference type="HAMAP" id="MF_01635">
    <property type="entry name" value="UbiA"/>
    <property type="match status" value="1"/>
</dbReference>
<keyword evidence="15" id="KW-1185">Reference proteome</keyword>
<keyword evidence="11" id="KW-0414">Isoprene biosynthesis</keyword>
<dbReference type="Proteomes" id="UP001302367">
    <property type="component" value="Chromosome 4"/>
</dbReference>
<feature type="transmembrane region" description="Helical" evidence="11">
    <location>
        <begin position="275"/>
        <end position="298"/>
    </location>
</feature>
<dbReference type="GO" id="GO:0005743">
    <property type="term" value="C:mitochondrial inner membrane"/>
    <property type="evidence" value="ECO:0007669"/>
    <property type="project" value="UniProtKB-SubCell"/>
</dbReference>
<reference evidence="12 14" key="1">
    <citation type="submission" date="2015-10" db="EMBL/GenBank/DDBJ databases">
        <title>The cercosporin biosynthetic gene cluster was horizontally transferred to several fungal lineages and shown to be expanded in Cercospora beticola based on microsynteny with recipient genomes.</title>
        <authorList>
            <person name="De Jonge R."/>
            <person name="Ebert M.K."/>
            <person name="Suttle J.C."/>
            <person name="Jurick Ii W.M."/>
            <person name="Secor G.A."/>
            <person name="Thomma B.P."/>
            <person name="Van De Peer Y."/>
            <person name="Bolton M.D."/>
        </authorList>
    </citation>
    <scope>NUCLEOTIDE SEQUENCE [LARGE SCALE GENOMIC DNA]</scope>
    <source>
        <strain evidence="12 14">09-40</strain>
    </source>
</reference>
<evidence type="ECO:0000313" key="13">
    <source>
        <dbReference type="EMBL" id="WPB01795.1"/>
    </source>
</evidence>
<comment type="pathway">
    <text evidence="3">Secondary metabolite biosynthesis; terpenoid biosynthesis.</text>
</comment>
<keyword evidence="7 11" id="KW-1133">Transmembrane helix</keyword>
<dbReference type="Gene3D" id="1.20.120.1780">
    <property type="entry name" value="UbiA prenyltransferase"/>
    <property type="match status" value="1"/>
</dbReference>
<evidence type="ECO:0000256" key="5">
    <source>
        <dbReference type="ARBA" id="ARBA00022679"/>
    </source>
</evidence>
<feature type="transmembrane region" description="Helical" evidence="11">
    <location>
        <begin position="247"/>
        <end position="269"/>
    </location>
</feature>
<keyword evidence="11" id="KW-0999">Mitochondrion inner membrane</keyword>
<dbReference type="PANTHER" id="PTHR11048:SF28">
    <property type="entry name" value="4-HYDROXYBENZOATE POLYPRENYLTRANSFERASE, MITOCHONDRIAL"/>
    <property type="match status" value="1"/>
</dbReference>
<comment type="function">
    <text evidence="10 11">Catalyzes the prenylation of para-hydroxybenzoate (PHB) with an all-trans polyprenyl group. Mediates the second step in the final reaction sequence of coenzyme Q (CoQ) biosynthesis, which is the condensation of the polyisoprenoid side chain with PHB, generating the first membrane-bound Q intermediate.</text>
</comment>
<dbReference type="UniPathway" id="UPA00213"/>
<comment type="subcellular location">
    <subcellularLocation>
        <location evidence="2 11">Mitochondrion inner membrane</location>
        <topology evidence="2 11">Multi-pass membrane protein</topology>
        <orientation evidence="2 11">Matrix side</orientation>
    </subcellularLocation>
</comment>
<dbReference type="GO" id="GO:0008412">
    <property type="term" value="F:4-hydroxybenzoate polyprenyltransferase activity"/>
    <property type="evidence" value="ECO:0007669"/>
    <property type="project" value="UniProtKB-EC"/>
</dbReference>
<dbReference type="CDD" id="cd13959">
    <property type="entry name" value="PT_UbiA_COQ2"/>
    <property type="match status" value="1"/>
</dbReference>
<evidence type="ECO:0000256" key="1">
    <source>
        <dbReference type="ARBA" id="ARBA00001946"/>
    </source>
</evidence>
<dbReference type="EMBL" id="CP134187">
    <property type="protein sequence ID" value="WPB01795.1"/>
    <property type="molecule type" value="Genomic_DNA"/>
</dbReference>
<evidence type="ECO:0000256" key="10">
    <source>
        <dbReference type="ARBA" id="ARBA00058997"/>
    </source>
</evidence>
<keyword evidence="6 11" id="KW-0812">Transmembrane</keyword>
<dbReference type="EMBL" id="LKMD01000105">
    <property type="protein sequence ID" value="PIA92875.1"/>
    <property type="molecule type" value="Genomic_DNA"/>
</dbReference>
<dbReference type="NCBIfam" id="TIGR01474">
    <property type="entry name" value="ubiA_proteo"/>
    <property type="match status" value="1"/>
</dbReference>
<keyword evidence="11" id="KW-0496">Mitochondrion</keyword>
<dbReference type="InterPro" id="IPR044878">
    <property type="entry name" value="UbiA_sf"/>
</dbReference>
<dbReference type="EC" id="2.5.1.39" evidence="11"/>
<dbReference type="PROSITE" id="PS00943">
    <property type="entry name" value="UBIA"/>
    <property type="match status" value="1"/>
</dbReference>
<comment type="similarity">
    <text evidence="4 11">Belongs to the UbiA prenyltransferase family.</text>
</comment>
<evidence type="ECO:0000256" key="6">
    <source>
        <dbReference type="ARBA" id="ARBA00022692"/>
    </source>
</evidence>
<comment type="cofactor">
    <cofactor evidence="1 11">
        <name>Mg(2+)</name>
        <dbReference type="ChEBI" id="CHEBI:18420"/>
    </cofactor>
</comment>
<keyword evidence="5 11" id="KW-0808">Transferase</keyword>
<dbReference type="PANTHER" id="PTHR11048">
    <property type="entry name" value="PRENYLTRANSFERASES"/>
    <property type="match status" value="1"/>
</dbReference>
<keyword evidence="8 11" id="KW-0472">Membrane</keyword>
<dbReference type="InterPro" id="IPR006370">
    <property type="entry name" value="HB_polyprenyltransferase-like"/>
</dbReference>
<dbReference type="UniPathway" id="UPA00232"/>
<dbReference type="InterPro" id="IPR000537">
    <property type="entry name" value="UbiA_prenyltransferase"/>
</dbReference>
<evidence type="ECO:0000256" key="3">
    <source>
        <dbReference type="ARBA" id="ARBA00004721"/>
    </source>
</evidence>
<name>A0A2G5HK40_CERBT</name>
<dbReference type="Gene3D" id="1.10.357.140">
    <property type="entry name" value="UbiA prenyltransferase"/>
    <property type="match status" value="1"/>
</dbReference>
<evidence type="ECO:0000313" key="14">
    <source>
        <dbReference type="Proteomes" id="UP000230605"/>
    </source>
</evidence>
<comment type="catalytic activity">
    <reaction evidence="9 11">
        <text>an all-trans-polyprenyl diphosphate + 4-hydroxybenzoate = a 4-hydroxy-3-(all-trans-polyprenyl)benzoate + diphosphate</text>
        <dbReference type="Rhea" id="RHEA:44504"/>
        <dbReference type="Rhea" id="RHEA-COMP:9514"/>
        <dbReference type="Rhea" id="RHEA-COMP:9564"/>
        <dbReference type="ChEBI" id="CHEBI:17879"/>
        <dbReference type="ChEBI" id="CHEBI:33019"/>
        <dbReference type="ChEBI" id="CHEBI:58914"/>
        <dbReference type="ChEBI" id="CHEBI:78396"/>
        <dbReference type="EC" id="2.5.1.39"/>
    </reaction>
</comment>
<dbReference type="GO" id="GO:0006744">
    <property type="term" value="P:ubiquinone biosynthetic process"/>
    <property type="evidence" value="ECO:0007669"/>
    <property type="project" value="UniProtKB-UniRule"/>
</dbReference>
<organism evidence="12 14">
    <name type="scientific">Cercospora beticola</name>
    <name type="common">Sugarbeet leaf spot fungus</name>
    <dbReference type="NCBI Taxonomy" id="122368"/>
    <lineage>
        <taxon>Eukaryota</taxon>
        <taxon>Fungi</taxon>
        <taxon>Dikarya</taxon>
        <taxon>Ascomycota</taxon>
        <taxon>Pezizomycotina</taxon>
        <taxon>Dothideomycetes</taxon>
        <taxon>Dothideomycetidae</taxon>
        <taxon>Mycosphaerellales</taxon>
        <taxon>Mycosphaerellaceae</taxon>
        <taxon>Cercospora</taxon>
    </lineage>
</organism>
<dbReference type="AlphaFoldDB" id="A0A2G5HK40"/>
<dbReference type="OrthoDB" id="18170at2759"/>
<dbReference type="FunFam" id="1.10.357.140:FF:000003">
    <property type="entry name" value="4-hydroxybenzoate polyprenyltransferase, mitochondrial"/>
    <property type="match status" value="1"/>
</dbReference>
<keyword evidence="11" id="KW-0831">Ubiquinone biosynthesis</keyword>
<evidence type="ECO:0000256" key="4">
    <source>
        <dbReference type="ARBA" id="ARBA00005985"/>
    </source>
</evidence>
<evidence type="ECO:0000256" key="11">
    <source>
        <dbReference type="HAMAP-Rule" id="MF_03189"/>
    </source>
</evidence>
<gene>
    <name evidence="12" type="ORF">CB0940_04546</name>
    <name evidence="13" type="ORF">RHO25_006427</name>
</gene>
<dbReference type="InterPro" id="IPR030470">
    <property type="entry name" value="UbiA_prenylTrfase_CS"/>
</dbReference>
<dbReference type="InterPro" id="IPR039653">
    <property type="entry name" value="Prenyltransferase"/>
</dbReference>
<dbReference type="GO" id="GO:0016114">
    <property type="term" value="P:terpenoid biosynthetic process"/>
    <property type="evidence" value="ECO:0007669"/>
    <property type="project" value="UniProtKB-UniPathway"/>
</dbReference>
<evidence type="ECO:0000256" key="8">
    <source>
        <dbReference type="ARBA" id="ARBA00023136"/>
    </source>
</evidence>